<reference evidence="2" key="2">
    <citation type="submission" date="2021-04" db="EMBL/GenBank/DDBJ databases">
        <title>Isolation and genomic analysis of the ibuprofen-degrading bacterium Sphingomonas strain MPO218.</title>
        <authorList>
            <person name="Aulestia M."/>
            <person name="Flores A."/>
            <person name="Mangas E.L."/>
            <person name="Perez-Pulido A.J."/>
            <person name="Santero E."/>
            <person name="Camacho E.M."/>
        </authorList>
    </citation>
    <scope>NUCLEOTIDE SEQUENCE</scope>
    <source>
        <strain evidence="2">MPO218</strain>
    </source>
</reference>
<dbReference type="Proteomes" id="UP000664914">
    <property type="component" value="Chromosome"/>
</dbReference>
<dbReference type="EMBL" id="CP059319">
    <property type="protein sequence ID" value="QTH22909.1"/>
    <property type="molecule type" value="Genomic_DNA"/>
</dbReference>
<name>A0A975D588_9SPHN</name>
<keyword evidence="1" id="KW-0812">Transmembrane</keyword>
<gene>
    <name evidence="2" type="ORF">HRJ34_05175</name>
</gene>
<dbReference type="RefSeq" id="WP_016743722.1">
    <property type="nucleotide sequence ID" value="NZ_CP059319.1"/>
</dbReference>
<keyword evidence="1" id="KW-1133">Transmembrane helix</keyword>
<evidence type="ECO:0000313" key="3">
    <source>
        <dbReference type="Proteomes" id="UP000664914"/>
    </source>
</evidence>
<dbReference type="AlphaFoldDB" id="A0A975D588"/>
<sequence>MEAILVFGPVLLPFIAMPLLWRRMKRVRDEAYRAREAERPEPQWQETIDTRDGLRIVRDQQTNEELIKLGDRASHSHWPISDP</sequence>
<protein>
    <submittedName>
        <fullName evidence="2">Uncharacterized protein</fullName>
    </submittedName>
</protein>
<feature type="transmembrane region" description="Helical" evidence="1">
    <location>
        <begin position="6"/>
        <end position="24"/>
    </location>
</feature>
<evidence type="ECO:0000313" key="2">
    <source>
        <dbReference type="EMBL" id="QTH22909.1"/>
    </source>
</evidence>
<accession>A0A975D588</accession>
<evidence type="ECO:0000256" key="1">
    <source>
        <dbReference type="SAM" id="Phobius"/>
    </source>
</evidence>
<reference evidence="2" key="1">
    <citation type="submission" date="2020-07" db="EMBL/GenBank/DDBJ databases">
        <authorList>
            <person name="Camacho E."/>
        </authorList>
    </citation>
    <scope>NUCLEOTIDE SEQUENCE</scope>
    <source>
        <strain evidence="2">MPO218</strain>
    </source>
</reference>
<proteinExistence type="predicted"/>
<keyword evidence="1" id="KW-0472">Membrane</keyword>
<organism evidence="2 3">
    <name type="scientific">Rhizorhabdus wittichii</name>
    <dbReference type="NCBI Taxonomy" id="160791"/>
    <lineage>
        <taxon>Bacteria</taxon>
        <taxon>Pseudomonadati</taxon>
        <taxon>Pseudomonadota</taxon>
        <taxon>Alphaproteobacteria</taxon>
        <taxon>Sphingomonadales</taxon>
        <taxon>Sphingomonadaceae</taxon>
        <taxon>Rhizorhabdus</taxon>
    </lineage>
</organism>